<dbReference type="Pfam" id="PF11658">
    <property type="entry name" value="CBP_BcsG"/>
    <property type="match status" value="1"/>
</dbReference>
<keyword evidence="3" id="KW-1185">Reference proteome</keyword>
<proteinExistence type="predicted"/>
<accession>A0A5E4ZN74</accession>
<keyword evidence="1" id="KW-0812">Transmembrane</keyword>
<feature type="transmembrane region" description="Helical" evidence="1">
    <location>
        <begin position="12"/>
        <end position="38"/>
    </location>
</feature>
<keyword evidence="1" id="KW-1133">Transmembrane helix</keyword>
<dbReference type="AlphaFoldDB" id="A0A5E4ZN74"/>
<sequence length="552" mass="59820">MGIWNLYFILKLLLLWAGIIGFHVLPNFLFALCLVVRLRPRWARILRQVIAIPIGAALLYYDSNLPPFARFVEQLPALLQFRFSYIVELLGRFVPARDWLLLAIMVLAYWIVNRWVRVTTFVLLALLIVPGVLRVGTLVSVSPVVAAQGDTTALTAGAAGAAGVAGGAAGGGATAASSEFLTGDGEVPLGANPNAALNSFYSRELTRSVSLPAQAGAGPDYDIIFLHVCSLAQDDLDVDNLDNLPLLSKFDFIFKNFNSAASYSGPAAIRVLRAGCGQPAHKALYDPAGPQCYVMSDLKNLGFTPSLAMNHDGHFDNFMQEVQQNFNVPGVAPFDNTHARVSMRAFDETPIRSDGDVLQAWWKQRMSQPDKRVALYYNTISLHDGNRLEGSKLSSVQSYPLRARTMFDDFGQFIDTIARSGRKAVVVFVPEHGAALRGSKLQISGMREIPLAEITHVPVAVKLVGFGDGAAASHGTPVSISTPTSYLAMMTLISKLIANNPFAGTPDLAQYASDLPQTAFVSANEQTTVMKYGGKMLIRGADGVWLDLKSLE</sequence>
<dbReference type="Gene3D" id="3.40.720.10">
    <property type="entry name" value="Alkaline Phosphatase, subunit A"/>
    <property type="match status" value="1"/>
</dbReference>
<gene>
    <name evidence="2" type="primary">bcsG</name>
    <name evidence="2" type="ORF">PCA31118_00668</name>
</gene>
<reference evidence="2 3" key="1">
    <citation type="submission" date="2019-08" db="EMBL/GenBank/DDBJ databases">
        <authorList>
            <person name="Peeters C."/>
        </authorList>
    </citation>
    <scope>NUCLEOTIDE SEQUENCE [LARGE SCALE GENOMIC DNA]</scope>
    <source>
        <strain evidence="2 3">LMG 31118</strain>
    </source>
</reference>
<evidence type="ECO:0000313" key="3">
    <source>
        <dbReference type="Proteomes" id="UP000414136"/>
    </source>
</evidence>
<organism evidence="2 3">
    <name type="scientific">Pandoraea captiosa</name>
    <dbReference type="NCBI Taxonomy" id="2508302"/>
    <lineage>
        <taxon>Bacteria</taxon>
        <taxon>Pseudomonadati</taxon>
        <taxon>Pseudomonadota</taxon>
        <taxon>Betaproteobacteria</taxon>
        <taxon>Burkholderiales</taxon>
        <taxon>Burkholderiaceae</taxon>
        <taxon>Pandoraea</taxon>
    </lineage>
</organism>
<dbReference type="EMBL" id="CABPSQ010000001">
    <property type="protein sequence ID" value="VVE61683.1"/>
    <property type="molecule type" value="Genomic_DNA"/>
</dbReference>
<dbReference type="NCBIfam" id="TIGR03368">
    <property type="entry name" value="cellulose_yhjU"/>
    <property type="match status" value="1"/>
</dbReference>
<dbReference type="InterPro" id="IPR017850">
    <property type="entry name" value="Alkaline_phosphatase_core_sf"/>
</dbReference>
<feature type="transmembrane region" description="Helical" evidence="1">
    <location>
        <begin position="123"/>
        <end position="145"/>
    </location>
</feature>
<keyword evidence="1" id="KW-0472">Membrane</keyword>
<feature type="transmembrane region" description="Helical" evidence="1">
    <location>
        <begin position="45"/>
        <end position="61"/>
    </location>
</feature>
<feature type="transmembrane region" description="Helical" evidence="1">
    <location>
        <begin position="99"/>
        <end position="116"/>
    </location>
</feature>
<protein>
    <submittedName>
        <fullName evidence="2">Cellulose biosynthesis protein BcsG</fullName>
    </submittedName>
</protein>
<dbReference type="RefSeq" id="WP_150622913.1">
    <property type="nucleotide sequence ID" value="NZ_CABPSQ010000001.1"/>
</dbReference>
<dbReference type="Proteomes" id="UP000414136">
    <property type="component" value="Unassembled WGS sequence"/>
</dbReference>
<evidence type="ECO:0000313" key="2">
    <source>
        <dbReference type="EMBL" id="VVE61683.1"/>
    </source>
</evidence>
<name>A0A5E4ZN74_9BURK</name>
<evidence type="ECO:0000256" key="1">
    <source>
        <dbReference type="SAM" id="Phobius"/>
    </source>
</evidence>
<dbReference type="OrthoDB" id="6965261at2"/>
<dbReference type="InterPro" id="IPR017744">
    <property type="entry name" value="BcsG"/>
</dbReference>